<protein>
    <submittedName>
        <fullName evidence="2">Uncharacterized protein</fullName>
    </submittedName>
</protein>
<accession>A0A9W6ILE0</accession>
<gene>
    <name evidence="2" type="ORF">GCM10017621_11420</name>
</gene>
<dbReference type="RefSeq" id="WP_271186013.1">
    <property type="nucleotide sequence ID" value="NZ_BSFE01000002.1"/>
</dbReference>
<reference evidence="2" key="2">
    <citation type="submission" date="2023-01" db="EMBL/GenBank/DDBJ databases">
        <authorList>
            <person name="Sun Q."/>
            <person name="Evtushenko L."/>
        </authorList>
    </citation>
    <scope>NUCLEOTIDE SEQUENCE</scope>
    <source>
        <strain evidence="2">VKM B-1513</strain>
    </source>
</reference>
<dbReference type="InterPro" id="IPR049860">
    <property type="entry name" value="Holdfast_HfaD"/>
</dbReference>
<keyword evidence="3" id="KW-1185">Reference proteome</keyword>
<reference evidence="2" key="1">
    <citation type="journal article" date="2014" name="Int. J. Syst. Evol. Microbiol.">
        <title>Complete genome sequence of Corynebacterium casei LMG S-19264T (=DSM 44701T), isolated from a smear-ripened cheese.</title>
        <authorList>
            <consortium name="US DOE Joint Genome Institute (JGI-PGF)"/>
            <person name="Walter F."/>
            <person name="Albersmeier A."/>
            <person name="Kalinowski J."/>
            <person name="Ruckert C."/>
        </authorList>
    </citation>
    <scope>NUCLEOTIDE SEQUENCE</scope>
    <source>
        <strain evidence="2">VKM B-1513</strain>
    </source>
</reference>
<evidence type="ECO:0000256" key="1">
    <source>
        <dbReference type="SAM" id="SignalP"/>
    </source>
</evidence>
<sequence length="412" mass="41000">MSKRAFLLITAMSAATITCAATFADDTTEILNGQINLDAAINVVAEGETDEAGAATMAAIGSANALTVDVIERHDIASEQTFSGDVDARAATRAGIVHGTAVTTASAMGNAASVINDNGMDAEIDQTAQDGSTVSATAELEIGSYAISSVTSATASANAYDAVSYGGENHHALRQDSGADVSADSYVLAPAGGLGYAATVLGAANGNSAQIQGYYMSPDQVADIDQDNRGSISARARAESGGGAVSETVTASANGNSVWMQNENGYAHIQGTQDNSGTVTADAYAQAGDFDIDLVAVSSEGVGNSAIISNLGADAFMGLDQTNSGNVTTLAGFDGNQGGAAFASATAFGNAATTYVCSECAATAYGNNNQTNSGAITSNVTGRMTTGSTLSGTATAIGNSATYQSVSPYSGN</sequence>
<dbReference type="AlphaFoldDB" id="A0A9W6ILE0"/>
<evidence type="ECO:0000313" key="2">
    <source>
        <dbReference type="EMBL" id="GLK51634.1"/>
    </source>
</evidence>
<dbReference type="EMBL" id="BSFE01000002">
    <property type="protein sequence ID" value="GLK51634.1"/>
    <property type="molecule type" value="Genomic_DNA"/>
</dbReference>
<keyword evidence="1" id="KW-0732">Signal</keyword>
<feature type="signal peptide" evidence="1">
    <location>
        <begin position="1"/>
        <end position="20"/>
    </location>
</feature>
<evidence type="ECO:0000313" key="3">
    <source>
        <dbReference type="Proteomes" id="UP001143486"/>
    </source>
</evidence>
<feature type="chain" id="PRO_5040954171" evidence="1">
    <location>
        <begin position="21"/>
        <end position="412"/>
    </location>
</feature>
<proteinExistence type="predicted"/>
<name>A0A9W6ILE0_9PROT</name>
<comment type="caution">
    <text evidence="2">The sequence shown here is derived from an EMBL/GenBank/DDBJ whole genome shotgun (WGS) entry which is preliminary data.</text>
</comment>
<dbReference type="Proteomes" id="UP001143486">
    <property type="component" value="Unassembled WGS sequence"/>
</dbReference>
<organism evidence="2 3">
    <name type="scientific">Maricaulis virginensis</name>
    <dbReference type="NCBI Taxonomy" id="144022"/>
    <lineage>
        <taxon>Bacteria</taxon>
        <taxon>Pseudomonadati</taxon>
        <taxon>Pseudomonadota</taxon>
        <taxon>Alphaproteobacteria</taxon>
        <taxon>Maricaulales</taxon>
        <taxon>Maricaulaceae</taxon>
        <taxon>Maricaulis</taxon>
    </lineage>
</organism>
<dbReference type="NCBIfam" id="NF037936">
    <property type="entry name" value="holdfast_HfaD"/>
    <property type="match status" value="1"/>
</dbReference>